<dbReference type="NCBIfam" id="NF003338">
    <property type="entry name" value="PRK04350.1"/>
    <property type="match status" value="1"/>
</dbReference>
<keyword evidence="1 3" id="KW-0328">Glycosyltransferase</keyword>
<dbReference type="GO" id="GO:0006196">
    <property type="term" value="P:AMP catabolic process"/>
    <property type="evidence" value="ECO:0007669"/>
    <property type="project" value="UniProtKB-UniRule"/>
</dbReference>
<dbReference type="SMR" id="A0A075WE03"/>
<protein>
    <recommendedName>
        <fullName evidence="3">AMP phosphorylase</fullName>
        <shortName evidence="3">AMPpase</shortName>
        <ecNumber evidence="3">2.4.2.57</ecNumber>
    </recommendedName>
    <alternativeName>
        <fullName evidence="3">Nucleoside monophosphate phosphorylase</fullName>
        <shortName evidence="3">NMP phosphorylase</shortName>
    </alternativeName>
</protein>
<dbReference type="InterPro" id="IPR000053">
    <property type="entry name" value="Thymidine/pyrmidine_PPase"/>
</dbReference>
<feature type="binding site" evidence="3">
    <location>
        <position position="204"/>
    </location>
    <ligand>
        <name>AMP</name>
        <dbReference type="ChEBI" id="CHEBI:456215"/>
    </ligand>
</feature>
<name>A0A075WE03_ARCFL</name>
<dbReference type="InterPro" id="IPR036566">
    <property type="entry name" value="PYNP-like_C_sf"/>
</dbReference>
<accession>A0A075WE03</accession>
<dbReference type="HOGENOM" id="CLU_025040_6_0_2"/>
<dbReference type="Gene3D" id="1.20.970.50">
    <property type="match status" value="1"/>
</dbReference>
<comment type="catalytic activity">
    <reaction evidence="3">
        <text>AMP + phosphate = alpha-D-ribose 1,5-bisphosphate + adenine</text>
        <dbReference type="Rhea" id="RHEA:36975"/>
        <dbReference type="ChEBI" id="CHEBI:16708"/>
        <dbReference type="ChEBI" id="CHEBI:43474"/>
        <dbReference type="ChEBI" id="CHEBI:68688"/>
        <dbReference type="ChEBI" id="CHEBI:456215"/>
        <dbReference type="EC" id="2.4.2.57"/>
    </reaction>
</comment>
<proteinExistence type="inferred from homology"/>
<evidence type="ECO:0000313" key="5">
    <source>
        <dbReference type="EMBL" id="AIG98221.1"/>
    </source>
</evidence>
<feature type="binding site" evidence="3">
    <location>
        <position position="169"/>
    </location>
    <ligand>
        <name>AMP</name>
        <dbReference type="ChEBI" id="CHEBI:456215"/>
    </ligand>
</feature>
<dbReference type="KEGG" id="afg:AFULGI_00014540"/>
<dbReference type="GeneID" id="24794954"/>
<feature type="binding site" evidence="3">
    <location>
        <position position="265"/>
    </location>
    <ligand>
        <name>AMP</name>
        <dbReference type="ChEBI" id="CHEBI:456215"/>
    </ligand>
</feature>
<reference evidence="5 6" key="1">
    <citation type="submission" date="2013-07" db="EMBL/GenBank/DDBJ databases">
        <title>Genome of Archaeoglobus fulgidus.</title>
        <authorList>
            <person name="Fiebig A."/>
            <person name="Birkeland N.-K."/>
        </authorList>
    </citation>
    <scope>NUCLEOTIDE SEQUENCE [LARGE SCALE GENOMIC DNA]</scope>
    <source>
        <strain evidence="5 6">DSM 8774</strain>
    </source>
</reference>
<dbReference type="PANTHER" id="PTHR10515:SF0">
    <property type="entry name" value="THYMIDINE PHOSPHORYLASE"/>
    <property type="match status" value="1"/>
</dbReference>
<feature type="domain" description="Pyrimidine nucleoside phosphorylase C-terminal" evidence="4">
    <location>
        <begin position="422"/>
        <end position="489"/>
    </location>
</feature>
<dbReference type="PROSITE" id="PS00647">
    <property type="entry name" value="THYMID_PHOSPHORYLASE"/>
    <property type="match status" value="1"/>
</dbReference>
<dbReference type="EMBL" id="CP006577">
    <property type="protein sequence ID" value="AIG98221.1"/>
    <property type="molecule type" value="Genomic_DNA"/>
</dbReference>
<dbReference type="SUPFAM" id="SSF52418">
    <property type="entry name" value="Nucleoside phosphorylase/phosphoribosyltransferase catalytic domain"/>
    <property type="match status" value="1"/>
</dbReference>
<dbReference type="Gene3D" id="3.90.1170.30">
    <property type="entry name" value="Pyrimidine nucleoside phosphorylase-like, C-terminal domain"/>
    <property type="match status" value="1"/>
</dbReference>
<evidence type="ECO:0000256" key="3">
    <source>
        <dbReference type="HAMAP-Rule" id="MF_02132"/>
    </source>
</evidence>
<dbReference type="InterPro" id="IPR000312">
    <property type="entry name" value="Glycosyl_Trfase_fam3"/>
</dbReference>
<dbReference type="Proteomes" id="UP000028501">
    <property type="component" value="Chromosome"/>
</dbReference>
<dbReference type="InterPro" id="IPR013466">
    <property type="entry name" value="Thymidine/AMP_Pase"/>
</dbReference>
<organism evidence="5 6">
    <name type="scientific">Archaeoglobus fulgidus DSM 8774</name>
    <dbReference type="NCBI Taxonomy" id="1344584"/>
    <lineage>
        <taxon>Archaea</taxon>
        <taxon>Methanobacteriati</taxon>
        <taxon>Methanobacteriota</taxon>
        <taxon>Archaeoglobi</taxon>
        <taxon>Archaeoglobales</taxon>
        <taxon>Archaeoglobaceae</taxon>
        <taxon>Archaeoglobus</taxon>
    </lineage>
</organism>
<comment type="catalytic activity">
    <reaction evidence="3">
        <text>CMP + phosphate = cytosine + alpha-D-ribose 1,5-bisphosphate</text>
        <dbReference type="Rhea" id="RHEA:36987"/>
        <dbReference type="ChEBI" id="CHEBI:16040"/>
        <dbReference type="ChEBI" id="CHEBI:43474"/>
        <dbReference type="ChEBI" id="CHEBI:60377"/>
        <dbReference type="ChEBI" id="CHEBI:68688"/>
        <dbReference type="EC" id="2.4.2.57"/>
    </reaction>
</comment>
<feature type="binding site" evidence="3">
    <location>
        <position position="289"/>
    </location>
    <ligand>
        <name>AMP</name>
        <dbReference type="ChEBI" id="CHEBI:456215"/>
    </ligand>
</feature>
<evidence type="ECO:0000313" key="6">
    <source>
        <dbReference type="Proteomes" id="UP000028501"/>
    </source>
</evidence>
<dbReference type="SMART" id="SM00941">
    <property type="entry name" value="PYNP_C"/>
    <property type="match status" value="1"/>
</dbReference>
<dbReference type="Gene3D" id="3.40.1030.10">
    <property type="entry name" value="Nucleoside phosphorylase/phosphoribosyltransferase catalytic domain"/>
    <property type="match status" value="1"/>
</dbReference>
<dbReference type="InterPro" id="IPR036320">
    <property type="entry name" value="Glycosyl_Trfase_fam3_N_dom_sf"/>
</dbReference>
<evidence type="ECO:0000256" key="1">
    <source>
        <dbReference type="ARBA" id="ARBA00022676"/>
    </source>
</evidence>
<dbReference type="Pfam" id="PF07831">
    <property type="entry name" value="PYNP_C"/>
    <property type="match status" value="1"/>
</dbReference>
<dbReference type="GO" id="GO:0016208">
    <property type="term" value="F:AMP binding"/>
    <property type="evidence" value="ECO:0007669"/>
    <property type="project" value="UniProtKB-UniRule"/>
</dbReference>
<keyword evidence="2 3" id="KW-0808">Transferase</keyword>
<dbReference type="GO" id="GO:0005829">
    <property type="term" value="C:cytosol"/>
    <property type="evidence" value="ECO:0007669"/>
    <property type="project" value="TreeGrafter"/>
</dbReference>
<dbReference type="Gene3D" id="2.40.40.20">
    <property type="match status" value="1"/>
</dbReference>
<dbReference type="SUPFAM" id="SSF54680">
    <property type="entry name" value="Pyrimidine nucleoside phosphorylase C-terminal domain"/>
    <property type="match status" value="1"/>
</dbReference>
<sequence>MKFRIKTLPLRTERIAVVLSQDDAAELGLLPGDRVKVSYDGKSFVAEVEISQEFISSGEAGVCTFTAETCSLSEECVVEIVPFARPKSVEYIRKKLNGAKYEREEIKDIIGSISSDVLSDIEISAFILANEIVGMQNDEIQWMIEAMVEVGERVVFERGTVVDMHSIGGLPGNRFSLIAVPTVAAAGLLIPKTASRAITTASGTADTMEVLANVNLSVDEIKEITEEVGGVIAWNAPTGIAPADEKIIRVEYQLELSPKPHLMASVLSKKLGSGARFVAIDIPVGKKAKVENVDVGRGFANAMMEIGRNLNLKVATALTDGSQPLGRAIGPALEAREVLEVMERKVEGDLLEKSLGIAGILFEMTGIATNGYQHARKIFESGKTLEKFREIVAAQGGDESVKAEDVAVGDKTYTLHAAKEGYVREIDIAALNEIARTAGAPKDKGAGVYVHKKRGEVVKVGDPLLTIYAEKEWKLDNAIEVANTKQAFEISGVIIERYTMGRWWS</sequence>
<dbReference type="GO" id="GO:0016763">
    <property type="term" value="F:pentosyltransferase activity"/>
    <property type="evidence" value="ECO:0007669"/>
    <property type="project" value="UniProtKB-UniRule"/>
</dbReference>
<dbReference type="Pfam" id="PF02885">
    <property type="entry name" value="Glycos_trans_3N"/>
    <property type="match status" value="1"/>
</dbReference>
<dbReference type="GO" id="GO:0006206">
    <property type="term" value="P:pyrimidine nucleobase metabolic process"/>
    <property type="evidence" value="ECO:0007669"/>
    <property type="project" value="InterPro"/>
</dbReference>
<gene>
    <name evidence="5" type="ORF">AFULGI_00014540</name>
</gene>
<dbReference type="InterPro" id="IPR017713">
    <property type="entry name" value="AMP_phosphorylase"/>
</dbReference>
<dbReference type="InterPro" id="IPR017459">
    <property type="entry name" value="Glycosyl_Trfase_fam3_N_dom"/>
</dbReference>
<dbReference type="AlphaFoldDB" id="A0A075WE03"/>
<comment type="similarity">
    <text evidence="3">Belongs to the thymidine/pyrimidine-nucleoside phosphorylase family. Type 2 subfamily.</text>
</comment>
<comment type="function">
    <text evidence="3">Catalyzes the conversion of AMP and phosphate to adenine and ribose 1,5-bisphosphate (R15P). Exhibits phosphorylase activity toward CMP and UMP in addition to AMP. Functions in an archaeal AMP degradation pathway, together with R15P isomerase and RubisCO.</text>
</comment>
<dbReference type="PANTHER" id="PTHR10515">
    <property type="entry name" value="THYMIDINE PHOSPHORYLASE"/>
    <property type="match status" value="1"/>
</dbReference>
<evidence type="ECO:0000259" key="4">
    <source>
        <dbReference type="SMART" id="SM00941"/>
    </source>
</evidence>
<dbReference type="InterPro" id="IPR013102">
    <property type="entry name" value="PYNP_C"/>
</dbReference>
<comment type="caution">
    <text evidence="3">Lacks conserved residue(s) required for the propagation of feature annotation.</text>
</comment>
<dbReference type="Pfam" id="PF00591">
    <property type="entry name" value="Glycos_transf_3"/>
    <property type="match status" value="1"/>
</dbReference>
<comment type="catalytic activity">
    <reaction evidence="3">
        <text>UMP + phosphate = alpha-D-ribose 1,5-bisphosphate + uracil</text>
        <dbReference type="Rhea" id="RHEA:36991"/>
        <dbReference type="ChEBI" id="CHEBI:17568"/>
        <dbReference type="ChEBI" id="CHEBI:43474"/>
        <dbReference type="ChEBI" id="CHEBI:57865"/>
        <dbReference type="ChEBI" id="CHEBI:68688"/>
        <dbReference type="EC" id="2.4.2.57"/>
    </reaction>
</comment>
<dbReference type="GO" id="GO:0046125">
    <property type="term" value="P:pyrimidine deoxyribonucleoside metabolic process"/>
    <property type="evidence" value="ECO:0007669"/>
    <property type="project" value="InterPro"/>
</dbReference>
<dbReference type="NCBIfam" id="TIGR02645">
    <property type="entry name" value="ARCH_P_rylase"/>
    <property type="match status" value="1"/>
</dbReference>
<dbReference type="SUPFAM" id="SSF47648">
    <property type="entry name" value="Nucleoside phosphorylase/phosphoribosyltransferase N-terminal domain"/>
    <property type="match status" value="1"/>
</dbReference>
<dbReference type="InterPro" id="IPR017872">
    <property type="entry name" value="Pyrmidine_PPase_CS"/>
</dbReference>
<dbReference type="NCBIfam" id="TIGR03327">
    <property type="entry name" value="AMP_phos"/>
    <property type="match status" value="1"/>
</dbReference>
<dbReference type="GO" id="GO:0004645">
    <property type="term" value="F:1,4-alpha-oligoglucan phosphorylase activity"/>
    <property type="evidence" value="ECO:0007669"/>
    <property type="project" value="InterPro"/>
</dbReference>
<dbReference type="HAMAP" id="MF_02132">
    <property type="entry name" value="AMP_phosphorylase"/>
    <property type="match status" value="1"/>
</dbReference>
<dbReference type="EC" id="2.4.2.57" evidence="3"/>
<dbReference type="RefSeq" id="WP_010878839.1">
    <property type="nucleotide sequence ID" value="NZ_CP006577.1"/>
</dbReference>
<dbReference type="InterPro" id="IPR035902">
    <property type="entry name" value="Nuc_phospho_transferase"/>
</dbReference>
<evidence type="ECO:0000256" key="2">
    <source>
        <dbReference type="ARBA" id="ARBA00022679"/>
    </source>
</evidence>